<reference evidence="2" key="1">
    <citation type="journal article" date="2019" name="Int. J. Syst. Evol. Microbiol.">
        <title>The Global Catalogue of Microorganisms (GCM) 10K type strain sequencing project: providing services to taxonomists for standard genome sequencing and annotation.</title>
        <authorList>
            <consortium name="The Broad Institute Genomics Platform"/>
            <consortium name="The Broad Institute Genome Sequencing Center for Infectious Disease"/>
            <person name="Wu L."/>
            <person name="Ma J."/>
        </authorList>
    </citation>
    <scope>NUCLEOTIDE SEQUENCE [LARGE SCALE GENOMIC DNA]</scope>
    <source>
        <strain evidence="2">NBRC 106348</strain>
    </source>
</reference>
<keyword evidence="2" id="KW-1185">Reference proteome</keyword>
<dbReference type="RefSeq" id="WP_284292791.1">
    <property type="nucleotide sequence ID" value="NZ_BSUK01000001.1"/>
</dbReference>
<gene>
    <name evidence="1" type="ORF">GCM10025864_16420</name>
</gene>
<name>A0ABQ6I142_9MICO</name>
<proteinExistence type="predicted"/>
<dbReference type="Proteomes" id="UP001157091">
    <property type="component" value="Unassembled WGS sequence"/>
</dbReference>
<evidence type="ECO:0000313" key="1">
    <source>
        <dbReference type="EMBL" id="GMA23883.1"/>
    </source>
</evidence>
<protein>
    <submittedName>
        <fullName evidence="1">Uncharacterized protein</fullName>
    </submittedName>
</protein>
<comment type="caution">
    <text evidence="1">The sequence shown here is derived from an EMBL/GenBank/DDBJ whole genome shotgun (WGS) entry which is preliminary data.</text>
</comment>
<evidence type="ECO:0000313" key="2">
    <source>
        <dbReference type="Proteomes" id="UP001157091"/>
    </source>
</evidence>
<organism evidence="1 2">
    <name type="scientific">Luteimicrobium album</name>
    <dbReference type="NCBI Taxonomy" id="1054550"/>
    <lineage>
        <taxon>Bacteria</taxon>
        <taxon>Bacillati</taxon>
        <taxon>Actinomycetota</taxon>
        <taxon>Actinomycetes</taxon>
        <taxon>Micrococcales</taxon>
        <taxon>Luteimicrobium</taxon>
    </lineage>
</organism>
<sequence length="157" mass="14247">MLPWTAVVAGSGIRESAVPSSSVPAGLVGFACGTSPVVDGSASAATPAGSSGPAGASAAVSVGVDPGVGSAPVGAAPSAARTPVVAPSLGRVGDAVLVGDDVLEGAGLSVDVGAVASVVGVASWSALAVVFPTALSHGDVVSGSGGSSALTGRSTGA</sequence>
<dbReference type="EMBL" id="BSUK01000001">
    <property type="protein sequence ID" value="GMA23883.1"/>
    <property type="molecule type" value="Genomic_DNA"/>
</dbReference>
<accession>A0ABQ6I142</accession>